<feature type="compositionally biased region" description="Low complexity" evidence="1">
    <location>
        <begin position="12"/>
        <end position="33"/>
    </location>
</feature>
<evidence type="ECO:0000313" key="4">
    <source>
        <dbReference type="Proteomes" id="UP001209540"/>
    </source>
</evidence>
<dbReference type="EMBL" id="JAIXMP010000025">
    <property type="protein sequence ID" value="KAI9253811.1"/>
    <property type="molecule type" value="Genomic_DNA"/>
</dbReference>
<sequence length="444" mass="49874">MIKHPQASMRKSFSSGSESGDSTDTNKTSSSSGRMVPISAISNDDYPIDTGSAAMISAVATAMAASTPSMGSHTTSNGDGSTNAPQLMSTSNGTANNSNRIKGNKNSIQNNNNEQRPNMNAATLLHPSESGNISNEEKQKHQPECESQINNASERLLMELYLLPESDGRRRRERDRQQRQHYLLKYVWRANFKVPLQSPSLIVNWCCGTGIWAMEMAQQFPNCHVVGMDFQSATLSSLGRSIKNLSFQNVIMQRDKTGLESLEEGTVDYLMMRDVWLVNSPGHKWFETLAEVFRILKPGGWVEIYEQDMGVHSPGPYMHIADDLYGNMYKGVGIPRTISDELSFMMNKIGYIKIDERAIELPVGEWSSVPALKETGYLFKDLMVRRFRTFAPWLSEFSDISLDEVNHILDKCIVECEEYKTSMCWRYFAAQKPPQQEKKAGLSD</sequence>
<organism evidence="3 4">
    <name type="scientific">Phascolomyces articulosus</name>
    <dbReference type="NCBI Taxonomy" id="60185"/>
    <lineage>
        <taxon>Eukaryota</taxon>
        <taxon>Fungi</taxon>
        <taxon>Fungi incertae sedis</taxon>
        <taxon>Mucoromycota</taxon>
        <taxon>Mucoromycotina</taxon>
        <taxon>Mucoromycetes</taxon>
        <taxon>Mucorales</taxon>
        <taxon>Lichtheimiaceae</taxon>
        <taxon>Phascolomyces</taxon>
    </lineage>
</organism>
<evidence type="ECO:0000259" key="2">
    <source>
        <dbReference type="Pfam" id="PF13649"/>
    </source>
</evidence>
<dbReference type="Proteomes" id="UP001209540">
    <property type="component" value="Unassembled WGS sequence"/>
</dbReference>
<dbReference type="InterPro" id="IPR029063">
    <property type="entry name" value="SAM-dependent_MTases_sf"/>
</dbReference>
<accession>A0AAD5JTY4</accession>
<protein>
    <submittedName>
        <fullName evidence="3">S-adenosyl-L-methionine-dependent methyltransferase</fullName>
    </submittedName>
</protein>
<feature type="compositionally biased region" description="Polar residues" evidence="1">
    <location>
        <begin position="73"/>
        <end position="101"/>
    </location>
</feature>
<evidence type="ECO:0000313" key="3">
    <source>
        <dbReference type="EMBL" id="KAI9253811.1"/>
    </source>
</evidence>
<reference evidence="3" key="2">
    <citation type="submission" date="2023-02" db="EMBL/GenBank/DDBJ databases">
        <authorList>
            <consortium name="DOE Joint Genome Institute"/>
            <person name="Mondo S.J."/>
            <person name="Chang Y."/>
            <person name="Wang Y."/>
            <person name="Ahrendt S."/>
            <person name="Andreopoulos W."/>
            <person name="Barry K."/>
            <person name="Beard J."/>
            <person name="Benny G.L."/>
            <person name="Blankenship S."/>
            <person name="Bonito G."/>
            <person name="Cuomo C."/>
            <person name="Desiro A."/>
            <person name="Gervers K.A."/>
            <person name="Hundley H."/>
            <person name="Kuo A."/>
            <person name="LaButti K."/>
            <person name="Lang B.F."/>
            <person name="Lipzen A."/>
            <person name="O'Donnell K."/>
            <person name="Pangilinan J."/>
            <person name="Reynolds N."/>
            <person name="Sandor L."/>
            <person name="Smith M.W."/>
            <person name="Tsang A."/>
            <person name="Grigoriev I.V."/>
            <person name="Stajich J.E."/>
            <person name="Spatafora J.W."/>
        </authorList>
    </citation>
    <scope>NUCLEOTIDE SEQUENCE</scope>
    <source>
        <strain evidence="3">RSA 2281</strain>
    </source>
</reference>
<keyword evidence="4" id="KW-1185">Reference proteome</keyword>
<dbReference type="Gene3D" id="3.40.50.150">
    <property type="entry name" value="Vaccinia Virus protein VP39"/>
    <property type="match status" value="1"/>
</dbReference>
<dbReference type="AlphaFoldDB" id="A0AAD5JTY4"/>
<dbReference type="Pfam" id="PF13649">
    <property type="entry name" value="Methyltransf_25"/>
    <property type="match status" value="1"/>
</dbReference>
<evidence type="ECO:0000256" key="1">
    <source>
        <dbReference type="SAM" id="MobiDB-lite"/>
    </source>
</evidence>
<feature type="compositionally biased region" description="Low complexity" evidence="1">
    <location>
        <begin position="104"/>
        <end position="120"/>
    </location>
</feature>
<dbReference type="CDD" id="cd02440">
    <property type="entry name" value="AdoMet_MTases"/>
    <property type="match status" value="1"/>
</dbReference>
<feature type="region of interest" description="Disordered" evidence="1">
    <location>
        <begin position="1"/>
        <end position="40"/>
    </location>
</feature>
<keyword evidence="3" id="KW-0808">Transferase</keyword>
<feature type="region of interest" description="Disordered" evidence="1">
    <location>
        <begin position="67"/>
        <end position="145"/>
    </location>
</feature>
<dbReference type="GO" id="GO:0032259">
    <property type="term" value="P:methylation"/>
    <property type="evidence" value="ECO:0007669"/>
    <property type="project" value="UniProtKB-KW"/>
</dbReference>
<feature type="compositionally biased region" description="Basic and acidic residues" evidence="1">
    <location>
        <begin position="135"/>
        <end position="144"/>
    </location>
</feature>
<dbReference type="InterPro" id="IPR041698">
    <property type="entry name" value="Methyltransf_25"/>
</dbReference>
<dbReference type="SUPFAM" id="SSF53335">
    <property type="entry name" value="S-adenosyl-L-methionine-dependent methyltransferases"/>
    <property type="match status" value="1"/>
</dbReference>
<feature type="domain" description="Methyltransferase" evidence="2">
    <location>
        <begin position="202"/>
        <end position="300"/>
    </location>
</feature>
<dbReference type="PANTHER" id="PTHR43591">
    <property type="entry name" value="METHYLTRANSFERASE"/>
    <property type="match status" value="1"/>
</dbReference>
<dbReference type="GO" id="GO:0008168">
    <property type="term" value="F:methyltransferase activity"/>
    <property type="evidence" value="ECO:0007669"/>
    <property type="project" value="UniProtKB-KW"/>
</dbReference>
<gene>
    <name evidence="3" type="ORF">BDA99DRAFT_164028</name>
</gene>
<comment type="caution">
    <text evidence="3">The sequence shown here is derived from an EMBL/GenBank/DDBJ whole genome shotgun (WGS) entry which is preliminary data.</text>
</comment>
<proteinExistence type="predicted"/>
<reference evidence="3" key="1">
    <citation type="journal article" date="2022" name="IScience">
        <title>Evolution of zygomycete secretomes and the origins of terrestrial fungal ecologies.</title>
        <authorList>
            <person name="Chang Y."/>
            <person name="Wang Y."/>
            <person name="Mondo S."/>
            <person name="Ahrendt S."/>
            <person name="Andreopoulos W."/>
            <person name="Barry K."/>
            <person name="Beard J."/>
            <person name="Benny G.L."/>
            <person name="Blankenship S."/>
            <person name="Bonito G."/>
            <person name="Cuomo C."/>
            <person name="Desiro A."/>
            <person name="Gervers K.A."/>
            <person name="Hundley H."/>
            <person name="Kuo A."/>
            <person name="LaButti K."/>
            <person name="Lang B.F."/>
            <person name="Lipzen A."/>
            <person name="O'Donnell K."/>
            <person name="Pangilinan J."/>
            <person name="Reynolds N."/>
            <person name="Sandor L."/>
            <person name="Smith M.E."/>
            <person name="Tsang A."/>
            <person name="Grigoriev I.V."/>
            <person name="Stajich J.E."/>
            <person name="Spatafora J.W."/>
        </authorList>
    </citation>
    <scope>NUCLEOTIDE SEQUENCE</scope>
    <source>
        <strain evidence="3">RSA 2281</strain>
    </source>
</reference>
<name>A0AAD5JTY4_9FUNG</name>
<keyword evidence="3" id="KW-0489">Methyltransferase</keyword>